<dbReference type="Proteomes" id="UP000187203">
    <property type="component" value="Unassembled WGS sequence"/>
</dbReference>
<organism evidence="1 2">
    <name type="scientific">Corchorus olitorius</name>
    <dbReference type="NCBI Taxonomy" id="93759"/>
    <lineage>
        <taxon>Eukaryota</taxon>
        <taxon>Viridiplantae</taxon>
        <taxon>Streptophyta</taxon>
        <taxon>Embryophyta</taxon>
        <taxon>Tracheophyta</taxon>
        <taxon>Spermatophyta</taxon>
        <taxon>Magnoliopsida</taxon>
        <taxon>eudicotyledons</taxon>
        <taxon>Gunneridae</taxon>
        <taxon>Pentapetalae</taxon>
        <taxon>rosids</taxon>
        <taxon>malvids</taxon>
        <taxon>Malvales</taxon>
        <taxon>Malvaceae</taxon>
        <taxon>Grewioideae</taxon>
        <taxon>Apeibeae</taxon>
        <taxon>Corchorus</taxon>
    </lineage>
</organism>
<dbReference type="AlphaFoldDB" id="A0A1R3H509"/>
<gene>
    <name evidence="1" type="ORF">COLO4_31274</name>
</gene>
<evidence type="ECO:0000313" key="2">
    <source>
        <dbReference type="Proteomes" id="UP000187203"/>
    </source>
</evidence>
<dbReference type="EMBL" id="AWUE01020833">
    <property type="protein sequence ID" value="OMO65409.1"/>
    <property type="molecule type" value="Genomic_DNA"/>
</dbReference>
<reference evidence="2" key="1">
    <citation type="submission" date="2013-09" db="EMBL/GenBank/DDBJ databases">
        <title>Corchorus olitorius genome sequencing.</title>
        <authorList>
            <person name="Alam M."/>
            <person name="Haque M.S."/>
            <person name="Islam M.S."/>
            <person name="Emdad E.M."/>
            <person name="Islam M.M."/>
            <person name="Ahmed B."/>
            <person name="Halim A."/>
            <person name="Hossen Q.M.M."/>
            <person name="Hossain M.Z."/>
            <person name="Ahmed R."/>
            <person name="Khan M.M."/>
            <person name="Islam R."/>
            <person name="Rashid M.M."/>
            <person name="Khan S.A."/>
            <person name="Rahman M.S."/>
            <person name="Alam M."/>
            <person name="Yahiya A.S."/>
            <person name="Khan M.S."/>
            <person name="Azam M.S."/>
            <person name="Haque T."/>
            <person name="Lashkar M.Z.H."/>
            <person name="Akhand A.I."/>
            <person name="Morshed G."/>
            <person name="Roy S."/>
            <person name="Uddin K.S."/>
            <person name="Rabeya T."/>
            <person name="Hossain A.S."/>
            <person name="Chowdhury A."/>
            <person name="Snigdha A.R."/>
            <person name="Mortoza M.S."/>
            <person name="Matin S.A."/>
            <person name="Hoque S.M.E."/>
            <person name="Islam M.K."/>
            <person name="Roy D.K."/>
            <person name="Haider R."/>
            <person name="Moosa M.M."/>
            <person name="Elias S.M."/>
            <person name="Hasan A.M."/>
            <person name="Jahan S."/>
            <person name="Shafiuddin M."/>
            <person name="Mahmood N."/>
            <person name="Shommy N.S."/>
        </authorList>
    </citation>
    <scope>NUCLEOTIDE SEQUENCE [LARGE SCALE GENOMIC DNA]</scope>
    <source>
        <strain evidence="2">cv. O-4</strain>
    </source>
</reference>
<sequence length="51" mass="5779">MTQPQGHSSRRHAWQCTMKKSMPLFAKCQYLSLIPLVSAKPSIAVVSRQLH</sequence>
<keyword evidence="2" id="KW-1185">Reference proteome</keyword>
<protein>
    <submittedName>
        <fullName evidence="1">Uncharacterized protein</fullName>
    </submittedName>
</protein>
<evidence type="ECO:0000313" key="1">
    <source>
        <dbReference type="EMBL" id="OMO65409.1"/>
    </source>
</evidence>
<proteinExistence type="predicted"/>
<accession>A0A1R3H509</accession>
<name>A0A1R3H509_9ROSI</name>
<comment type="caution">
    <text evidence="1">The sequence shown here is derived from an EMBL/GenBank/DDBJ whole genome shotgun (WGS) entry which is preliminary data.</text>
</comment>